<dbReference type="Proteomes" id="UP000053841">
    <property type="component" value="Unassembled WGS sequence"/>
</dbReference>
<accession>W6Y2L2</accession>
<gene>
    <name evidence="2" type="ORF">COCCADRAFT_25839</name>
</gene>
<organism evidence="2 3">
    <name type="scientific">Cochliobolus carbonum (strain 26-R-13)</name>
    <name type="common">Maize leaf spot fungus</name>
    <name type="synonym">Bipolaris zeicola</name>
    <dbReference type="NCBI Taxonomy" id="930089"/>
    <lineage>
        <taxon>Eukaryota</taxon>
        <taxon>Fungi</taxon>
        <taxon>Dikarya</taxon>
        <taxon>Ascomycota</taxon>
        <taxon>Pezizomycotina</taxon>
        <taxon>Dothideomycetes</taxon>
        <taxon>Pleosporomycetidae</taxon>
        <taxon>Pleosporales</taxon>
        <taxon>Pleosporineae</taxon>
        <taxon>Pleosporaceae</taxon>
        <taxon>Bipolaris</taxon>
    </lineage>
</organism>
<dbReference type="AlphaFoldDB" id="W6Y2L2"/>
<protein>
    <submittedName>
        <fullName evidence="2">Uncharacterized protein</fullName>
    </submittedName>
</protein>
<evidence type="ECO:0000256" key="1">
    <source>
        <dbReference type="SAM" id="MobiDB-lite"/>
    </source>
</evidence>
<sequence length="170" mass="17637">MSKTTKRVAARSRAAVQVGSSSWQQLRPVAGAGGQAQAQVLDACTSSSSSTSKAAHGPAPARRRFSHAQSAGRPDALQEPSSGQALDVLAGKGTTRQRESAGEMIVITADAASDDGREGAAGGGTRRGFQADGSKPEWERGCQWCQWCQSNSSRTGRCTSGVESSRARIS</sequence>
<evidence type="ECO:0000313" key="2">
    <source>
        <dbReference type="EMBL" id="EUC33967.1"/>
    </source>
</evidence>
<reference evidence="2 3" key="1">
    <citation type="journal article" date="2013" name="PLoS Genet.">
        <title>Comparative genome structure, secondary metabolite, and effector coding capacity across Cochliobolus pathogens.</title>
        <authorList>
            <person name="Condon B.J."/>
            <person name="Leng Y."/>
            <person name="Wu D."/>
            <person name="Bushley K.E."/>
            <person name="Ohm R.A."/>
            <person name="Otillar R."/>
            <person name="Martin J."/>
            <person name="Schackwitz W."/>
            <person name="Grimwood J."/>
            <person name="MohdZainudin N."/>
            <person name="Xue C."/>
            <person name="Wang R."/>
            <person name="Manning V.A."/>
            <person name="Dhillon B."/>
            <person name="Tu Z.J."/>
            <person name="Steffenson B.J."/>
            <person name="Salamov A."/>
            <person name="Sun H."/>
            <person name="Lowry S."/>
            <person name="LaButti K."/>
            <person name="Han J."/>
            <person name="Copeland A."/>
            <person name="Lindquist E."/>
            <person name="Barry K."/>
            <person name="Schmutz J."/>
            <person name="Baker S.E."/>
            <person name="Ciuffetti L.M."/>
            <person name="Grigoriev I.V."/>
            <person name="Zhong S."/>
            <person name="Turgeon B.G."/>
        </authorList>
    </citation>
    <scope>NUCLEOTIDE SEQUENCE [LARGE SCALE GENOMIC DNA]</scope>
    <source>
        <strain evidence="2 3">26-R-13</strain>
    </source>
</reference>
<feature type="region of interest" description="Disordered" evidence="1">
    <location>
        <begin position="1"/>
        <end position="24"/>
    </location>
</feature>
<dbReference type="HOGENOM" id="CLU_1570359_0_0_1"/>
<feature type="compositionally biased region" description="Low complexity" evidence="1">
    <location>
        <begin position="11"/>
        <end position="22"/>
    </location>
</feature>
<feature type="region of interest" description="Disordered" evidence="1">
    <location>
        <begin position="42"/>
        <end position="135"/>
    </location>
</feature>
<dbReference type="RefSeq" id="XP_007711733.1">
    <property type="nucleotide sequence ID" value="XM_007713543.1"/>
</dbReference>
<keyword evidence="3" id="KW-1185">Reference proteome</keyword>
<feature type="compositionally biased region" description="Low complexity" evidence="1">
    <location>
        <begin position="42"/>
        <end position="52"/>
    </location>
</feature>
<dbReference type="GeneID" id="19145881"/>
<evidence type="ECO:0000313" key="3">
    <source>
        <dbReference type="Proteomes" id="UP000053841"/>
    </source>
</evidence>
<dbReference type="EMBL" id="KI964600">
    <property type="protein sequence ID" value="EUC33967.1"/>
    <property type="molecule type" value="Genomic_DNA"/>
</dbReference>
<proteinExistence type="predicted"/>
<name>W6Y2L2_COCC2</name>
<dbReference type="KEGG" id="bze:COCCADRAFT_25839"/>
<feature type="compositionally biased region" description="Basic residues" evidence="1">
    <location>
        <begin position="1"/>
        <end position="10"/>
    </location>
</feature>